<dbReference type="AlphaFoldDB" id="A0A2T9YND8"/>
<feature type="region of interest" description="Disordered" evidence="1">
    <location>
        <begin position="452"/>
        <end position="471"/>
    </location>
</feature>
<organism evidence="3 4">
    <name type="scientific">Smittium simulii</name>
    <dbReference type="NCBI Taxonomy" id="133385"/>
    <lineage>
        <taxon>Eukaryota</taxon>
        <taxon>Fungi</taxon>
        <taxon>Fungi incertae sedis</taxon>
        <taxon>Zoopagomycota</taxon>
        <taxon>Kickxellomycotina</taxon>
        <taxon>Harpellomycetes</taxon>
        <taxon>Harpellales</taxon>
        <taxon>Legeriomycetaceae</taxon>
        <taxon>Smittium</taxon>
    </lineage>
</organism>
<evidence type="ECO:0000313" key="3">
    <source>
        <dbReference type="EMBL" id="PVU93850.1"/>
    </source>
</evidence>
<dbReference type="GO" id="GO:0046983">
    <property type="term" value="F:protein dimerization activity"/>
    <property type="evidence" value="ECO:0007669"/>
    <property type="project" value="InterPro"/>
</dbReference>
<evidence type="ECO:0000313" key="4">
    <source>
        <dbReference type="Proteomes" id="UP000245383"/>
    </source>
</evidence>
<dbReference type="SMART" id="SM00353">
    <property type="entry name" value="HLH"/>
    <property type="match status" value="1"/>
</dbReference>
<feature type="region of interest" description="Disordered" evidence="1">
    <location>
        <begin position="505"/>
        <end position="545"/>
    </location>
</feature>
<dbReference type="Gene3D" id="4.10.280.10">
    <property type="entry name" value="Helix-loop-helix DNA-binding domain"/>
    <property type="match status" value="1"/>
</dbReference>
<reference evidence="3 4" key="1">
    <citation type="journal article" date="2018" name="MBio">
        <title>Comparative Genomics Reveals the Core Gene Toolbox for the Fungus-Insect Symbiosis.</title>
        <authorList>
            <person name="Wang Y."/>
            <person name="Stata M."/>
            <person name="Wang W."/>
            <person name="Stajich J.E."/>
            <person name="White M.M."/>
            <person name="Moncalvo J.M."/>
        </authorList>
    </citation>
    <scope>NUCLEOTIDE SEQUENCE [LARGE SCALE GENOMIC DNA]</scope>
    <source>
        <strain evidence="3 4">SWE-8-4</strain>
    </source>
</reference>
<dbReference type="InterPro" id="IPR011598">
    <property type="entry name" value="bHLH_dom"/>
</dbReference>
<dbReference type="PROSITE" id="PS50888">
    <property type="entry name" value="BHLH"/>
    <property type="match status" value="1"/>
</dbReference>
<sequence>MNFHNVFKYFSNSNLDAHIMEQVSNIEIGKDVTPVPSNPNLSSMIADFSSRSRAQLLPKNNDYISQNHPQTRKNLLLSTSTNASFTRNTSNHSLKQPPTSQPMGPGMGLEQLPSNNNNSFSFYNTSTSMPLGSHKVANDFSFSSNQHLNHDSAPLLDDSEKKYLKDFLESIKSESLFISHNSPSQPVEPFNSLNTIDSSHSILTQPTNLKQPSQNYSYNPNNISQNQFDFSFGGSSQIQQLSDFVPFTQSNDFPIFSKNSADNLPFSGNSYDSNLSNNLSVLNSTVVKNQIHNDIAQNTVLNNGPIPPLAAEASQSFHSDPYISNPNYDLSLISNNRRYSYINSQEFLKSRYNQRGSNIIGSKKQKLNFATPADYNSHQSTTKSLKSSTPYSDSTLNNSYLPFFNNSNIISTRSSNDISINSTNQNTLTNQNICLKNDDIIYSNPPFKASTHLIPNKKTKNGKESNGFMIESTSSNCNTTTFSDYTNDNANYDNPIELFSAVGKADSKSPLESPMTAKNEPDEQTEKSRKQLDEESKRLNHVESERKRRQLIKSYFTKLTDIINSNYDNEALQNANFIDNTTSPSINSPNQSDSVGSDNKFLKNEKLPHKLKKKNTLIKMSKSMVIEKAYDYILALKLENDQLRNLILEKSKRK</sequence>
<dbReference type="GO" id="GO:0032259">
    <property type="term" value="P:methylation"/>
    <property type="evidence" value="ECO:0007669"/>
    <property type="project" value="InterPro"/>
</dbReference>
<proteinExistence type="predicted"/>
<feature type="region of interest" description="Disordered" evidence="1">
    <location>
        <begin position="84"/>
        <end position="105"/>
    </location>
</feature>
<dbReference type="PROSITE" id="PS00092">
    <property type="entry name" value="N6_MTASE"/>
    <property type="match status" value="1"/>
</dbReference>
<comment type="caution">
    <text evidence="3">The sequence shown here is derived from an EMBL/GenBank/DDBJ whole genome shotgun (WGS) entry which is preliminary data.</text>
</comment>
<feature type="domain" description="BHLH" evidence="2">
    <location>
        <begin position="536"/>
        <end position="636"/>
    </location>
</feature>
<dbReference type="InterPro" id="IPR002052">
    <property type="entry name" value="DNA_methylase_N6_adenine_CS"/>
</dbReference>
<dbReference type="Proteomes" id="UP000245383">
    <property type="component" value="Unassembled WGS sequence"/>
</dbReference>
<name>A0A2T9YND8_9FUNG</name>
<dbReference type="InterPro" id="IPR036638">
    <property type="entry name" value="HLH_DNA-bd_sf"/>
</dbReference>
<feature type="compositionally biased region" description="Polar residues" evidence="1">
    <location>
        <begin position="84"/>
        <end position="102"/>
    </location>
</feature>
<protein>
    <recommendedName>
        <fullName evidence="2">BHLH domain-containing protein</fullName>
    </recommendedName>
</protein>
<dbReference type="GO" id="GO:0008168">
    <property type="term" value="F:methyltransferase activity"/>
    <property type="evidence" value="ECO:0007669"/>
    <property type="project" value="InterPro"/>
</dbReference>
<feature type="compositionally biased region" description="Basic and acidic residues" evidence="1">
    <location>
        <begin position="519"/>
        <end position="545"/>
    </location>
</feature>
<dbReference type="STRING" id="133385.A0A2T9YND8"/>
<dbReference type="OrthoDB" id="5600588at2759"/>
<dbReference type="GO" id="GO:0003676">
    <property type="term" value="F:nucleic acid binding"/>
    <property type="evidence" value="ECO:0007669"/>
    <property type="project" value="InterPro"/>
</dbReference>
<gene>
    <name evidence="3" type="ORF">BB561_002989</name>
</gene>
<keyword evidence="4" id="KW-1185">Reference proteome</keyword>
<accession>A0A2T9YND8</accession>
<dbReference type="Pfam" id="PF00010">
    <property type="entry name" value="HLH"/>
    <property type="match status" value="1"/>
</dbReference>
<dbReference type="EMBL" id="MBFR01000111">
    <property type="protein sequence ID" value="PVU93850.1"/>
    <property type="molecule type" value="Genomic_DNA"/>
</dbReference>
<evidence type="ECO:0000259" key="2">
    <source>
        <dbReference type="PROSITE" id="PS50888"/>
    </source>
</evidence>
<dbReference type="SUPFAM" id="SSF47459">
    <property type="entry name" value="HLH, helix-loop-helix DNA-binding domain"/>
    <property type="match status" value="1"/>
</dbReference>
<evidence type="ECO:0000256" key="1">
    <source>
        <dbReference type="SAM" id="MobiDB-lite"/>
    </source>
</evidence>